<comment type="caution">
    <text evidence="1">The sequence shown here is derived from an EMBL/GenBank/DDBJ whole genome shotgun (WGS) entry which is preliminary data.</text>
</comment>
<keyword evidence="2" id="KW-1185">Reference proteome</keyword>
<organism evidence="1 2">
    <name type="scientific">Streptacidiphilus pinicola</name>
    <dbReference type="NCBI Taxonomy" id="2219663"/>
    <lineage>
        <taxon>Bacteria</taxon>
        <taxon>Bacillati</taxon>
        <taxon>Actinomycetota</taxon>
        <taxon>Actinomycetes</taxon>
        <taxon>Kitasatosporales</taxon>
        <taxon>Streptomycetaceae</taxon>
        <taxon>Streptacidiphilus</taxon>
    </lineage>
</organism>
<dbReference type="AlphaFoldDB" id="A0A2X0K9P0"/>
<accession>A0A2X0K9P0</accession>
<gene>
    <name evidence="1" type="ORF">DN069_20205</name>
</gene>
<reference evidence="1 2" key="1">
    <citation type="submission" date="2018-06" db="EMBL/GenBank/DDBJ databases">
        <title>Streptacidiphilus pinicola sp. nov., isolated from pine grove soil.</title>
        <authorList>
            <person name="Roh S.G."/>
            <person name="Park S."/>
            <person name="Kim M.-K."/>
            <person name="Yun B.-R."/>
            <person name="Park J."/>
            <person name="Kim M.J."/>
            <person name="Kim Y.S."/>
            <person name="Kim S.B."/>
        </authorList>
    </citation>
    <scope>NUCLEOTIDE SEQUENCE [LARGE SCALE GENOMIC DNA]</scope>
    <source>
        <strain evidence="1 2">MMS16-CNU450</strain>
    </source>
</reference>
<sequence length="548" mass="59140">MPGAWFDELAAGGGSAEAVGFLLEGERARRLLLLRRLLDRLRADGDLPGGAEAVDRSWKLLSAAARAQPAAAELILMSPQVGSWLGHALRRLHGSSSGPPLRVDLGHLAAVALAACVRAGLDADTEIPVRDGVVPLPTLGVARLNDSRSGGRGLGGTSSGDYGAAVARLRGPALHLDDGRSAVEVRPLDRAGGSAWDALHVLTADAPSPAWTWLDDVDPYRDLDEPIAPQRLDDAEVEQWRRRFVEAVDQLTAPPGRPGGLHVEQVRCIVPWNVDAAPGLPSAADYSASTGDAFGAMIVALPQDGASLAATMVHEFQHSKLGALLHLFPLLEDSGREEFYAPWRSDPRHVTGLLHGAYAFTGVAGFWREHHARTGSPEAAFRFAQRRLQARLVTRTLSTRAQLTPVGRRLVRGLTRTLDGWLREPLPAVIRARARAAVRRHRVEWRLRNLRSRPEERQALALAFHAGGAPVPGSAFAPVLAVEPARAFTTRPEPSALADWLLEAVAQRPTYRPVLYRPERLAALVEATGSPARPADLHRLTAWLATRA</sequence>
<dbReference type="EMBL" id="QKYN01000077">
    <property type="protein sequence ID" value="RAG83820.1"/>
    <property type="molecule type" value="Genomic_DNA"/>
</dbReference>
<evidence type="ECO:0000313" key="2">
    <source>
        <dbReference type="Proteomes" id="UP000248889"/>
    </source>
</evidence>
<dbReference type="Proteomes" id="UP000248889">
    <property type="component" value="Unassembled WGS sequence"/>
</dbReference>
<dbReference type="InterPro" id="IPR026337">
    <property type="entry name" value="AKG_HExxH"/>
</dbReference>
<dbReference type="NCBIfam" id="TIGR04267">
    <property type="entry name" value="mod_HExxH"/>
    <property type="match status" value="1"/>
</dbReference>
<evidence type="ECO:0000313" key="1">
    <source>
        <dbReference type="EMBL" id="RAG83820.1"/>
    </source>
</evidence>
<dbReference type="OrthoDB" id="796761at2"/>
<name>A0A2X0K9P0_9ACTN</name>
<proteinExistence type="predicted"/>
<protein>
    <submittedName>
        <fullName evidence="1">HEXXH motif domain-containing protein</fullName>
    </submittedName>
</protein>